<protein>
    <recommendedName>
        <fullName evidence="2">Disease resistance protein RPS4B/Roq1-like leucine-rich repeats domain-containing protein</fullName>
    </recommendedName>
</protein>
<dbReference type="Pfam" id="PF23286">
    <property type="entry name" value="LRR_13"/>
    <property type="match status" value="1"/>
</dbReference>
<dbReference type="AlphaFoldDB" id="A0AAN9XRS3"/>
<gene>
    <name evidence="3" type="ORF">VNO78_06772</name>
</gene>
<accession>A0AAN9XRS3</accession>
<dbReference type="PANTHER" id="PTHR47186">
    <property type="entry name" value="LEUCINE-RICH REPEAT-CONTAINING PROTEIN 57"/>
    <property type="match status" value="1"/>
</dbReference>
<dbReference type="Gene3D" id="3.80.10.10">
    <property type="entry name" value="Ribonuclease Inhibitor"/>
    <property type="match status" value="2"/>
</dbReference>
<dbReference type="Proteomes" id="UP001386955">
    <property type="component" value="Unassembled WGS sequence"/>
</dbReference>
<proteinExistence type="predicted"/>
<keyword evidence="1" id="KW-0611">Plant defense</keyword>
<name>A0AAN9XRS3_PSOTE</name>
<reference evidence="3 4" key="1">
    <citation type="submission" date="2024-01" db="EMBL/GenBank/DDBJ databases">
        <title>The genomes of 5 underutilized Papilionoideae crops provide insights into root nodulation and disease resistanc.</title>
        <authorList>
            <person name="Jiang F."/>
        </authorList>
    </citation>
    <scope>NUCLEOTIDE SEQUENCE [LARGE SCALE GENOMIC DNA]</scope>
    <source>
        <strain evidence="3">DUOXIRENSHENG_FW03</strain>
        <tissue evidence="3">Leaves</tissue>
    </source>
</reference>
<dbReference type="InterPro" id="IPR032675">
    <property type="entry name" value="LRR_dom_sf"/>
</dbReference>
<dbReference type="InterPro" id="IPR058546">
    <property type="entry name" value="RPS4B/Roq1-like_LRR"/>
</dbReference>
<keyword evidence="4" id="KW-1185">Reference proteome</keyword>
<comment type="caution">
    <text evidence="3">The sequence shown here is derived from an EMBL/GenBank/DDBJ whole genome shotgun (WGS) entry which is preliminary data.</text>
</comment>
<organism evidence="3 4">
    <name type="scientific">Psophocarpus tetragonolobus</name>
    <name type="common">Winged bean</name>
    <name type="synonym">Dolichos tetragonolobus</name>
    <dbReference type="NCBI Taxonomy" id="3891"/>
    <lineage>
        <taxon>Eukaryota</taxon>
        <taxon>Viridiplantae</taxon>
        <taxon>Streptophyta</taxon>
        <taxon>Embryophyta</taxon>
        <taxon>Tracheophyta</taxon>
        <taxon>Spermatophyta</taxon>
        <taxon>Magnoliopsida</taxon>
        <taxon>eudicotyledons</taxon>
        <taxon>Gunneridae</taxon>
        <taxon>Pentapetalae</taxon>
        <taxon>rosids</taxon>
        <taxon>fabids</taxon>
        <taxon>Fabales</taxon>
        <taxon>Fabaceae</taxon>
        <taxon>Papilionoideae</taxon>
        <taxon>50 kb inversion clade</taxon>
        <taxon>NPAAA clade</taxon>
        <taxon>indigoferoid/millettioid clade</taxon>
        <taxon>Phaseoleae</taxon>
        <taxon>Psophocarpus</taxon>
    </lineage>
</organism>
<feature type="domain" description="Disease resistance protein RPS4B/Roq1-like leucine-rich repeats" evidence="2">
    <location>
        <begin position="56"/>
        <end position="224"/>
    </location>
</feature>
<evidence type="ECO:0000313" key="4">
    <source>
        <dbReference type="Proteomes" id="UP001386955"/>
    </source>
</evidence>
<sequence>MTHVPDVSGAINLKVLTVDRCHKVEGFDKSIGFMPNLVFLSASECNKLKSFVPEMYLPSLEVLSFNLCTRFKSFPHVAQKMNKPLHISMINTAIKEFPESIGNLVGIEYLDLSICRRLNDLPGSFFLLPKLVTLRIDGCFQLGGSFKKFKESHSFTNGSPNLLKLYLSDANLSYEDLCMVLEIFPKLEYLDVSHNNFVSLPRCVTGSLHLKILDMSYCKNVKEISELPSNLQRVDARYCTSLTSKASKILCSKILEEKERVQIVMPTRREISSTLNLDCVSNQGFPLFWARQKFPVISLALIFGSFNKEIQIDNTNELLPGMLSEISHMVGLHLFIGDKEICRKDYHYCSVGEDHMLLFDIRTLFSEHEWQGLDDCVGDDWKPIQVQCETGLTLSSWGVHVYEQQTNTSDIQFKPPNSNYIAPSGLVPKRTPQMLKQSVRYLMENKHPREIFGEYLPILESVQTSSFTKALLSFWRKKKADFGGKASASAYGASLEKEHEESGWDVVHVVELVKSCVPKHVPDSFTDNLQVALQFTKQILKARLKFVMEHGNYDRLDIDMAIVLEACHSSAAAPSRRYWGRLKLKHEDPNFEAVMTMVSYLSWKFWGNKEDLKQRVAIVLLKSQHPSTSTSISSQEETLEDEDCGFYDPGLEELLSKIEEDAMRLNKRYGKMKASILLGDEHEIVSDKYLAETLFLRGKENLEQGELQLGLFKMGLVRMMNGNEQFEANFKNTPYGRLRVKDKDQTRTQSELGNSSCCSVT</sequence>
<dbReference type="EMBL" id="JAYMYS010000002">
    <property type="protein sequence ID" value="KAK7405458.1"/>
    <property type="molecule type" value="Genomic_DNA"/>
</dbReference>
<evidence type="ECO:0000313" key="3">
    <source>
        <dbReference type="EMBL" id="KAK7405458.1"/>
    </source>
</evidence>
<dbReference type="PANTHER" id="PTHR47186:SF3">
    <property type="entry name" value="OS09G0267800 PROTEIN"/>
    <property type="match status" value="1"/>
</dbReference>
<evidence type="ECO:0000259" key="2">
    <source>
        <dbReference type="Pfam" id="PF23286"/>
    </source>
</evidence>
<evidence type="ECO:0000256" key="1">
    <source>
        <dbReference type="ARBA" id="ARBA00022821"/>
    </source>
</evidence>
<dbReference type="SUPFAM" id="SSF52058">
    <property type="entry name" value="L domain-like"/>
    <property type="match status" value="1"/>
</dbReference>